<comment type="caution">
    <text evidence="1">The sequence shown here is derived from an EMBL/GenBank/DDBJ whole genome shotgun (WGS) entry which is preliminary data.</text>
</comment>
<sequence>MPLMLDTGASISILHENVATRLNVVVEESDKPLIFAGISEGRHQASGMATVNVRLGGKVYVKARMWVGVFEGVAQVILGTNFLTHVGIVIDMEQQHCVLPGGSTIPLLNEQLLREAISVFEDVRSEALWTVGVLAVATVNDQSPGDCLIREDINPATVDQSLLDETVFVHEGEELSAEQLAAQLAILPEIDLEASREVDMATADIGEDGETTDEEREAMRSLLEEFKDGFIASGYALPPPAKRVVRDIDVDGANCRSGRSQSSPAPHGTTI</sequence>
<dbReference type="InterPro" id="IPR001969">
    <property type="entry name" value="Aspartic_peptidase_AS"/>
</dbReference>
<gene>
    <name evidence="1" type="ORF">N0F65_001660</name>
</gene>
<name>A0AAV2YZH3_9STRA</name>
<dbReference type="EMBL" id="DAKRPA010000082">
    <property type="protein sequence ID" value="DAZ99475.1"/>
    <property type="molecule type" value="Genomic_DNA"/>
</dbReference>
<organism evidence="1 2">
    <name type="scientific">Lagenidium giganteum</name>
    <dbReference type="NCBI Taxonomy" id="4803"/>
    <lineage>
        <taxon>Eukaryota</taxon>
        <taxon>Sar</taxon>
        <taxon>Stramenopiles</taxon>
        <taxon>Oomycota</taxon>
        <taxon>Peronosporomycetes</taxon>
        <taxon>Pythiales</taxon>
        <taxon>Pythiaceae</taxon>
    </lineage>
</organism>
<dbReference type="GO" id="GO:0004190">
    <property type="term" value="F:aspartic-type endopeptidase activity"/>
    <property type="evidence" value="ECO:0007669"/>
    <property type="project" value="InterPro"/>
</dbReference>
<dbReference type="InterPro" id="IPR021109">
    <property type="entry name" value="Peptidase_aspartic_dom_sf"/>
</dbReference>
<accession>A0AAV2YZH3</accession>
<dbReference type="AlphaFoldDB" id="A0AAV2YZH3"/>
<evidence type="ECO:0008006" key="3">
    <source>
        <dbReference type="Google" id="ProtNLM"/>
    </source>
</evidence>
<dbReference type="Pfam" id="PF13975">
    <property type="entry name" value="gag-asp_proteas"/>
    <property type="match status" value="1"/>
</dbReference>
<protein>
    <recommendedName>
        <fullName evidence="3">Peptidase A2 domain-containing protein</fullName>
    </recommendedName>
</protein>
<reference evidence="1" key="1">
    <citation type="submission" date="2022-11" db="EMBL/GenBank/DDBJ databases">
        <authorList>
            <person name="Morgan W.R."/>
            <person name="Tartar A."/>
        </authorList>
    </citation>
    <scope>NUCLEOTIDE SEQUENCE</scope>
    <source>
        <strain evidence="1">ARSEF 373</strain>
    </source>
</reference>
<evidence type="ECO:0000313" key="1">
    <source>
        <dbReference type="EMBL" id="DAZ99475.1"/>
    </source>
</evidence>
<reference evidence="1" key="2">
    <citation type="journal article" date="2023" name="Microbiol Resour">
        <title>Decontamination and Annotation of the Draft Genome Sequence of the Oomycete Lagenidium giganteum ARSEF 373.</title>
        <authorList>
            <person name="Morgan W.R."/>
            <person name="Tartar A."/>
        </authorList>
    </citation>
    <scope>NUCLEOTIDE SEQUENCE</scope>
    <source>
        <strain evidence="1">ARSEF 373</strain>
    </source>
</reference>
<dbReference type="PROSITE" id="PS00141">
    <property type="entry name" value="ASP_PROTEASE"/>
    <property type="match status" value="1"/>
</dbReference>
<dbReference type="CDD" id="cd00303">
    <property type="entry name" value="retropepsin_like"/>
    <property type="match status" value="1"/>
</dbReference>
<dbReference type="GO" id="GO:0006508">
    <property type="term" value="P:proteolysis"/>
    <property type="evidence" value="ECO:0007669"/>
    <property type="project" value="InterPro"/>
</dbReference>
<dbReference type="Proteomes" id="UP001146120">
    <property type="component" value="Unassembled WGS sequence"/>
</dbReference>
<proteinExistence type="predicted"/>
<dbReference type="Gene3D" id="2.40.70.10">
    <property type="entry name" value="Acid Proteases"/>
    <property type="match status" value="1"/>
</dbReference>
<dbReference type="SUPFAM" id="SSF50630">
    <property type="entry name" value="Acid proteases"/>
    <property type="match status" value="1"/>
</dbReference>
<keyword evidence="2" id="KW-1185">Reference proteome</keyword>
<evidence type="ECO:0000313" key="2">
    <source>
        <dbReference type="Proteomes" id="UP001146120"/>
    </source>
</evidence>